<evidence type="ECO:0000313" key="1">
    <source>
        <dbReference type="EMBL" id="WTU42158.1"/>
    </source>
</evidence>
<gene>
    <name evidence="1" type="ORF">OHV25_22570</name>
</gene>
<dbReference type="EMBL" id="CP108253">
    <property type="protein sequence ID" value="WTU42158.1"/>
    <property type="molecule type" value="Genomic_DNA"/>
</dbReference>
<accession>A0AAU2H411</accession>
<sequence length="162" mass="17722">MPSLPKSMCWGAFTGKSTASLLPHGGKAELVNKRPFDVFGAKSSTYCTLYIDGDARFVAWAERRRSGKGTEWNGWALNRGTRIAAGDEGFVWDGGAGSVFLCERPDLPRNLALPKSAKYVELELTANKAPETAESRKTLTTLMQQYVDFAKRELKCANATAP</sequence>
<protein>
    <submittedName>
        <fullName evidence="1">Uncharacterized protein</fullName>
    </submittedName>
</protein>
<dbReference type="AlphaFoldDB" id="A0AAU2H411"/>
<name>A0AAU2H411_9ACTN</name>
<proteinExistence type="predicted"/>
<reference evidence="1" key="1">
    <citation type="submission" date="2022-10" db="EMBL/GenBank/DDBJ databases">
        <title>The complete genomes of actinobacterial strains from the NBC collection.</title>
        <authorList>
            <person name="Joergensen T.S."/>
            <person name="Alvarez Arevalo M."/>
            <person name="Sterndorff E.B."/>
            <person name="Faurdal D."/>
            <person name="Vuksanovic O."/>
            <person name="Mourched A.-S."/>
            <person name="Charusanti P."/>
            <person name="Shaw S."/>
            <person name="Blin K."/>
            <person name="Weber T."/>
        </authorList>
    </citation>
    <scope>NUCLEOTIDE SEQUENCE</scope>
    <source>
        <strain evidence="1">NBC_00060</strain>
    </source>
</reference>
<organism evidence="1">
    <name type="scientific">Streptomyces sp. NBC_00060</name>
    <dbReference type="NCBI Taxonomy" id="2975636"/>
    <lineage>
        <taxon>Bacteria</taxon>
        <taxon>Bacillati</taxon>
        <taxon>Actinomycetota</taxon>
        <taxon>Actinomycetes</taxon>
        <taxon>Kitasatosporales</taxon>
        <taxon>Streptomycetaceae</taxon>
        <taxon>Streptomyces</taxon>
    </lineage>
</organism>